<keyword evidence="1" id="KW-1133">Transmembrane helix</keyword>
<evidence type="ECO:0000256" key="1">
    <source>
        <dbReference type="SAM" id="Phobius"/>
    </source>
</evidence>
<dbReference type="AlphaFoldDB" id="A0A8D8H547"/>
<protein>
    <submittedName>
        <fullName evidence="2">(northern house mosquito) hypothetical protein</fullName>
    </submittedName>
</protein>
<keyword evidence="1" id="KW-0472">Membrane</keyword>
<name>A0A8D8H547_CULPI</name>
<accession>A0A8D8H547</accession>
<feature type="transmembrane region" description="Helical" evidence="1">
    <location>
        <begin position="12"/>
        <end position="39"/>
    </location>
</feature>
<organism evidence="2">
    <name type="scientific">Culex pipiens</name>
    <name type="common">House mosquito</name>
    <dbReference type="NCBI Taxonomy" id="7175"/>
    <lineage>
        <taxon>Eukaryota</taxon>
        <taxon>Metazoa</taxon>
        <taxon>Ecdysozoa</taxon>
        <taxon>Arthropoda</taxon>
        <taxon>Hexapoda</taxon>
        <taxon>Insecta</taxon>
        <taxon>Pterygota</taxon>
        <taxon>Neoptera</taxon>
        <taxon>Endopterygota</taxon>
        <taxon>Diptera</taxon>
        <taxon>Nematocera</taxon>
        <taxon>Culicoidea</taxon>
        <taxon>Culicidae</taxon>
        <taxon>Culicinae</taxon>
        <taxon>Culicini</taxon>
        <taxon>Culex</taxon>
        <taxon>Culex</taxon>
    </lineage>
</organism>
<keyword evidence="1" id="KW-0812">Transmembrane</keyword>
<sequence length="195" mass="21278">MPHLALRRLNPVLTFGVVGGLVLGGVGIVSDIGAVVRVVTCERDLAGLLRLLLGVSRRRVGILGFFFVLGHHELQLVGGLLDDGFGRGQAHRRRVRPIDRDDLIAQLEARLGRRAALLDLVRNEKAFTDDPHGQIFGAERNDVPLELGPLVVVGSIVALFVDSGFGRRYVIPGCSLLRLSIGQLRFLEGHLKFRA</sequence>
<evidence type="ECO:0000313" key="2">
    <source>
        <dbReference type="EMBL" id="CAG6528419.1"/>
    </source>
</evidence>
<dbReference type="EMBL" id="HBUE01303521">
    <property type="protein sequence ID" value="CAG6580153.1"/>
    <property type="molecule type" value="Transcribed_RNA"/>
</dbReference>
<proteinExistence type="predicted"/>
<dbReference type="EMBL" id="HBUE01197493">
    <property type="protein sequence ID" value="CAG6528419.1"/>
    <property type="molecule type" value="Transcribed_RNA"/>
</dbReference>
<dbReference type="EMBL" id="HBUE01303522">
    <property type="protein sequence ID" value="CAG6580155.1"/>
    <property type="molecule type" value="Transcribed_RNA"/>
</dbReference>
<dbReference type="EMBL" id="HBUE01197494">
    <property type="protein sequence ID" value="CAG6528421.1"/>
    <property type="molecule type" value="Transcribed_RNA"/>
</dbReference>
<reference evidence="2" key="1">
    <citation type="submission" date="2021-05" db="EMBL/GenBank/DDBJ databases">
        <authorList>
            <person name="Alioto T."/>
            <person name="Alioto T."/>
            <person name="Gomez Garrido J."/>
        </authorList>
    </citation>
    <scope>NUCLEOTIDE SEQUENCE</scope>
</reference>